<dbReference type="InterPro" id="IPR012337">
    <property type="entry name" value="RNaseH-like_sf"/>
</dbReference>
<dbReference type="Gene3D" id="3.30.420.10">
    <property type="entry name" value="Ribonuclease H-like superfamily/Ribonuclease H"/>
    <property type="match status" value="1"/>
</dbReference>
<dbReference type="GO" id="GO:0043137">
    <property type="term" value="P:DNA replication, removal of RNA primer"/>
    <property type="evidence" value="ECO:0007669"/>
    <property type="project" value="TreeGrafter"/>
</dbReference>
<evidence type="ECO:0000256" key="5">
    <source>
        <dbReference type="ARBA" id="ARBA00007383"/>
    </source>
</evidence>
<evidence type="ECO:0000313" key="15">
    <source>
        <dbReference type="EMBL" id="QHS98951.1"/>
    </source>
</evidence>
<comment type="cofactor">
    <cofactor evidence="3">
        <name>Mg(2+)</name>
        <dbReference type="ChEBI" id="CHEBI:18420"/>
    </cofactor>
</comment>
<comment type="catalytic activity">
    <reaction evidence="1">
        <text>Endonucleolytic cleavage to 5'-phosphomonoester.</text>
        <dbReference type="EC" id="3.1.26.4"/>
    </reaction>
</comment>
<dbReference type="GO" id="GO:0005737">
    <property type="term" value="C:cytoplasm"/>
    <property type="evidence" value="ECO:0007669"/>
    <property type="project" value="UniProtKB-SubCell"/>
</dbReference>
<dbReference type="GO" id="GO:0032299">
    <property type="term" value="C:ribonuclease H2 complex"/>
    <property type="evidence" value="ECO:0007669"/>
    <property type="project" value="TreeGrafter"/>
</dbReference>
<dbReference type="PROSITE" id="PS51975">
    <property type="entry name" value="RNASE_H_2"/>
    <property type="match status" value="1"/>
</dbReference>
<evidence type="ECO:0000259" key="14">
    <source>
        <dbReference type="PROSITE" id="PS51975"/>
    </source>
</evidence>
<dbReference type="InterPro" id="IPR024567">
    <property type="entry name" value="RNase_HII/HIII_dom"/>
</dbReference>
<dbReference type="InterPro" id="IPR001352">
    <property type="entry name" value="RNase_HII/HIII"/>
</dbReference>
<evidence type="ECO:0000256" key="7">
    <source>
        <dbReference type="ARBA" id="ARBA00019179"/>
    </source>
</evidence>
<accession>A0A6C0C4C5</accession>
<keyword evidence="13" id="KW-0464">Manganese</keyword>
<comment type="subcellular location">
    <subcellularLocation>
        <location evidence="4">Cytoplasm</location>
    </subcellularLocation>
</comment>
<evidence type="ECO:0000256" key="12">
    <source>
        <dbReference type="ARBA" id="ARBA00022801"/>
    </source>
</evidence>
<dbReference type="PANTHER" id="PTHR10954:SF18">
    <property type="entry name" value="RIBONUCLEASE HII"/>
    <property type="match status" value="1"/>
</dbReference>
<dbReference type="AlphaFoldDB" id="A0A6C0C4C5"/>
<reference evidence="15" key="1">
    <citation type="journal article" date="2020" name="Nature">
        <title>Giant virus diversity and host interactions through global metagenomics.</title>
        <authorList>
            <person name="Schulz F."/>
            <person name="Roux S."/>
            <person name="Paez-Espino D."/>
            <person name="Jungbluth S."/>
            <person name="Walsh D.A."/>
            <person name="Denef V.J."/>
            <person name="McMahon K.D."/>
            <person name="Konstantinidis K.T."/>
            <person name="Eloe-Fadrosh E.A."/>
            <person name="Kyrpides N.C."/>
            <person name="Woyke T."/>
        </authorList>
    </citation>
    <scope>NUCLEOTIDE SEQUENCE</scope>
    <source>
        <strain evidence="15">GVMAG-M-3300020185-18</strain>
    </source>
</reference>
<evidence type="ECO:0000256" key="6">
    <source>
        <dbReference type="ARBA" id="ARBA00012180"/>
    </source>
</evidence>
<dbReference type="CDD" id="cd07182">
    <property type="entry name" value="RNase_HII_bacteria_HII_like"/>
    <property type="match status" value="1"/>
</dbReference>
<keyword evidence="11" id="KW-0255">Endonuclease</keyword>
<evidence type="ECO:0000256" key="9">
    <source>
        <dbReference type="ARBA" id="ARBA00022722"/>
    </source>
</evidence>
<dbReference type="InterPro" id="IPR022898">
    <property type="entry name" value="RNase_HII"/>
</dbReference>
<proteinExistence type="inferred from homology"/>
<dbReference type="Pfam" id="PF01351">
    <property type="entry name" value="RNase_HII"/>
    <property type="match status" value="1"/>
</dbReference>
<dbReference type="SUPFAM" id="SSF53098">
    <property type="entry name" value="Ribonuclease H-like"/>
    <property type="match status" value="1"/>
</dbReference>
<keyword evidence="8" id="KW-0963">Cytoplasm</keyword>
<dbReference type="GO" id="GO:0003723">
    <property type="term" value="F:RNA binding"/>
    <property type="evidence" value="ECO:0007669"/>
    <property type="project" value="InterPro"/>
</dbReference>
<evidence type="ECO:0000256" key="4">
    <source>
        <dbReference type="ARBA" id="ARBA00004496"/>
    </source>
</evidence>
<dbReference type="EMBL" id="MN739332">
    <property type="protein sequence ID" value="QHS98951.1"/>
    <property type="molecule type" value="Genomic_DNA"/>
</dbReference>
<dbReference type="EC" id="3.1.26.4" evidence="6"/>
<evidence type="ECO:0000256" key="11">
    <source>
        <dbReference type="ARBA" id="ARBA00022759"/>
    </source>
</evidence>
<feature type="domain" description="RNase H type-2" evidence="14">
    <location>
        <begin position="9"/>
        <end position="205"/>
    </location>
</feature>
<name>A0A6C0C4C5_9ZZZZ</name>
<comment type="cofactor">
    <cofactor evidence="2">
        <name>Mn(2+)</name>
        <dbReference type="ChEBI" id="CHEBI:29035"/>
    </cofactor>
</comment>
<evidence type="ECO:0000256" key="3">
    <source>
        <dbReference type="ARBA" id="ARBA00001946"/>
    </source>
</evidence>
<evidence type="ECO:0000256" key="8">
    <source>
        <dbReference type="ARBA" id="ARBA00022490"/>
    </source>
</evidence>
<keyword evidence="10" id="KW-0479">Metal-binding</keyword>
<evidence type="ECO:0000256" key="1">
    <source>
        <dbReference type="ARBA" id="ARBA00000077"/>
    </source>
</evidence>
<keyword evidence="12" id="KW-0378">Hydrolase</keyword>
<evidence type="ECO:0000256" key="13">
    <source>
        <dbReference type="ARBA" id="ARBA00023211"/>
    </source>
</evidence>
<evidence type="ECO:0000256" key="2">
    <source>
        <dbReference type="ARBA" id="ARBA00001936"/>
    </source>
</evidence>
<evidence type="ECO:0000256" key="10">
    <source>
        <dbReference type="ARBA" id="ARBA00022723"/>
    </source>
</evidence>
<dbReference type="PANTHER" id="PTHR10954">
    <property type="entry name" value="RIBONUCLEASE H2 SUBUNIT A"/>
    <property type="match status" value="1"/>
</dbReference>
<comment type="similarity">
    <text evidence="5">Belongs to the RNase HII family.</text>
</comment>
<dbReference type="GO" id="GO:0006298">
    <property type="term" value="P:mismatch repair"/>
    <property type="evidence" value="ECO:0007669"/>
    <property type="project" value="TreeGrafter"/>
</dbReference>
<protein>
    <recommendedName>
        <fullName evidence="7">Ribonuclease HII</fullName>
        <ecNumber evidence="6">3.1.26.4</ecNumber>
    </recommendedName>
</protein>
<dbReference type="GO" id="GO:0004523">
    <property type="term" value="F:RNA-DNA hybrid ribonuclease activity"/>
    <property type="evidence" value="ECO:0007669"/>
    <property type="project" value="UniProtKB-EC"/>
</dbReference>
<organism evidence="15">
    <name type="scientific">viral metagenome</name>
    <dbReference type="NCBI Taxonomy" id="1070528"/>
    <lineage>
        <taxon>unclassified sequences</taxon>
        <taxon>metagenomes</taxon>
        <taxon>organismal metagenomes</taxon>
    </lineage>
</organism>
<dbReference type="GO" id="GO:0046872">
    <property type="term" value="F:metal ion binding"/>
    <property type="evidence" value="ECO:0007669"/>
    <property type="project" value="UniProtKB-KW"/>
</dbReference>
<sequence length="205" mass="23792">METCYNKDCIEAGLDEAGRGPLFGPVYVGCVILDPNETYNPELIKDSKKLNERKRLIAFDYVKEHAIDYSIYSNDEREIDKINILQATYRGMHKAIDGLNVYPEHLLVDGTYFIPYYNKEKYDYLPHTCVKSADNKYYNVAAASILAKVSRDKYIEKLCDENENLEEHYGIRSNKGYGAKRHIEGIRNHGITEWHRKSFGICKNY</sequence>
<dbReference type="NCBIfam" id="NF000595">
    <property type="entry name" value="PRK00015.1-3"/>
    <property type="match status" value="1"/>
</dbReference>
<dbReference type="InterPro" id="IPR036397">
    <property type="entry name" value="RNaseH_sf"/>
</dbReference>
<keyword evidence="9" id="KW-0540">Nuclease</keyword>